<comment type="caution">
    <text evidence="3">The sequence shown here is derived from an EMBL/GenBank/DDBJ whole genome shotgun (WGS) entry which is preliminary data.</text>
</comment>
<dbReference type="Proteomes" id="UP000676336">
    <property type="component" value="Unassembled WGS sequence"/>
</dbReference>
<dbReference type="PANTHER" id="PTHR18870:SF9">
    <property type="entry name" value="PROTEIN TAG-278-RELATED"/>
    <property type="match status" value="1"/>
</dbReference>
<accession>A0A8S3H507</accession>
<keyword evidence="1" id="KW-0175">Coiled coil</keyword>
<protein>
    <submittedName>
        <fullName evidence="3">Uncharacterized protein</fullName>
    </submittedName>
</protein>
<gene>
    <name evidence="3" type="ORF">SMN809_LOCUS67564</name>
</gene>
<evidence type="ECO:0000256" key="2">
    <source>
        <dbReference type="SAM" id="MobiDB-lite"/>
    </source>
</evidence>
<proteinExistence type="predicted"/>
<evidence type="ECO:0000313" key="3">
    <source>
        <dbReference type="EMBL" id="CAF5176371.1"/>
    </source>
</evidence>
<feature type="region of interest" description="Disordered" evidence="2">
    <location>
        <begin position="164"/>
        <end position="197"/>
    </location>
</feature>
<feature type="non-terminal residue" evidence="3">
    <location>
        <position position="210"/>
    </location>
</feature>
<dbReference type="PANTHER" id="PTHR18870">
    <property type="entry name" value="PROTEIN TAG-278-RELATED"/>
    <property type="match status" value="1"/>
</dbReference>
<reference evidence="3" key="1">
    <citation type="submission" date="2021-02" db="EMBL/GenBank/DDBJ databases">
        <authorList>
            <person name="Nowell W R."/>
        </authorList>
    </citation>
    <scope>NUCLEOTIDE SEQUENCE</scope>
</reference>
<dbReference type="EMBL" id="CAJOBI010315617">
    <property type="protein sequence ID" value="CAF5176371.1"/>
    <property type="molecule type" value="Genomic_DNA"/>
</dbReference>
<evidence type="ECO:0000256" key="1">
    <source>
        <dbReference type="ARBA" id="ARBA00023054"/>
    </source>
</evidence>
<evidence type="ECO:0000313" key="4">
    <source>
        <dbReference type="Proteomes" id="UP000676336"/>
    </source>
</evidence>
<feature type="compositionally biased region" description="Low complexity" evidence="2">
    <location>
        <begin position="167"/>
        <end position="179"/>
    </location>
</feature>
<sequence length="210" mass="24729">QDQIEQLRSDVELRSKELQRVRNETQKEIKHRDDRLRSENEEKIRDLTRAHENEQKQLIDEFSKAHDLLKQRIGELQLKLDQADERYRNRESRTEDLDLIATLQQTIASYQEQLKKIHDEKKYLKMELMNRETNFNKVFTNAPSSNIGVMNPLSYNTKFVARNSDASSSSRIKSQSPRPSKLEPLATNGEIPHDLALNHNKPLLPKRFIK</sequence>
<feature type="region of interest" description="Disordered" evidence="2">
    <location>
        <begin position="22"/>
        <end position="44"/>
    </location>
</feature>
<dbReference type="AlphaFoldDB" id="A0A8S3H507"/>
<name>A0A8S3H507_9BILA</name>
<organism evidence="3 4">
    <name type="scientific">Rotaria magnacalcarata</name>
    <dbReference type="NCBI Taxonomy" id="392030"/>
    <lineage>
        <taxon>Eukaryota</taxon>
        <taxon>Metazoa</taxon>
        <taxon>Spiralia</taxon>
        <taxon>Gnathifera</taxon>
        <taxon>Rotifera</taxon>
        <taxon>Eurotatoria</taxon>
        <taxon>Bdelloidea</taxon>
        <taxon>Philodinida</taxon>
        <taxon>Philodinidae</taxon>
        <taxon>Rotaria</taxon>
    </lineage>
</organism>